<name>A0A1A9ZAK3_GLOPL</name>
<dbReference type="VEuPathDB" id="VectorBase:GPAI008743"/>
<dbReference type="AlphaFoldDB" id="A0A1A9ZAK3"/>
<reference evidence="2" key="1">
    <citation type="submission" date="2014-03" db="EMBL/GenBank/DDBJ databases">
        <authorList>
            <person name="Aksoy S."/>
            <person name="Warren W."/>
            <person name="Wilson R.K."/>
        </authorList>
    </citation>
    <scope>NUCLEOTIDE SEQUENCE [LARGE SCALE GENOMIC DNA]</scope>
    <source>
        <strain evidence="2">IAEA</strain>
    </source>
</reference>
<reference evidence="1" key="2">
    <citation type="submission" date="2020-05" db="UniProtKB">
        <authorList>
            <consortium name="EnsemblMetazoa"/>
        </authorList>
    </citation>
    <scope>IDENTIFICATION</scope>
    <source>
        <strain evidence="1">IAEA</strain>
    </source>
</reference>
<proteinExistence type="predicted"/>
<dbReference type="Proteomes" id="UP000092445">
    <property type="component" value="Unassembled WGS sequence"/>
</dbReference>
<accession>A0A1A9ZAK3</accession>
<organism evidence="1 2">
    <name type="scientific">Glossina pallidipes</name>
    <name type="common">Tsetse fly</name>
    <dbReference type="NCBI Taxonomy" id="7398"/>
    <lineage>
        <taxon>Eukaryota</taxon>
        <taxon>Metazoa</taxon>
        <taxon>Ecdysozoa</taxon>
        <taxon>Arthropoda</taxon>
        <taxon>Hexapoda</taxon>
        <taxon>Insecta</taxon>
        <taxon>Pterygota</taxon>
        <taxon>Neoptera</taxon>
        <taxon>Endopterygota</taxon>
        <taxon>Diptera</taxon>
        <taxon>Brachycera</taxon>
        <taxon>Muscomorpha</taxon>
        <taxon>Hippoboscoidea</taxon>
        <taxon>Glossinidae</taxon>
        <taxon>Glossina</taxon>
    </lineage>
</organism>
<dbReference type="EnsemblMetazoa" id="GPAI008743-RA">
    <property type="protein sequence ID" value="GPAI008743-PA"/>
    <property type="gene ID" value="GPAI008743"/>
</dbReference>
<evidence type="ECO:0000313" key="1">
    <source>
        <dbReference type="EnsemblMetazoa" id="GPAI008743-PA"/>
    </source>
</evidence>
<protein>
    <submittedName>
        <fullName evidence="1">Uncharacterized protein</fullName>
    </submittedName>
</protein>
<evidence type="ECO:0000313" key="2">
    <source>
        <dbReference type="Proteomes" id="UP000092445"/>
    </source>
</evidence>
<sequence>MKSRITFLYDVLDSIFPLCVPLQLINIILNPVPQQGRLISLFFCLVLNNVPNIVEDMNVLMAKPHEMRREHRCLVLLKQSQTNACSYAHTYACAFFFAITAVVPIW</sequence>
<keyword evidence="2" id="KW-1185">Reference proteome</keyword>